<dbReference type="AlphaFoldDB" id="A0A914QFX6"/>
<dbReference type="WBParaSite" id="PDA_v2.g26152.t1">
    <property type="protein sequence ID" value="PDA_v2.g26152.t1"/>
    <property type="gene ID" value="PDA_v2.g26152"/>
</dbReference>
<feature type="compositionally biased region" description="Polar residues" evidence="1">
    <location>
        <begin position="87"/>
        <end position="99"/>
    </location>
</feature>
<name>A0A914QFX6_9BILA</name>
<organism evidence="2 3">
    <name type="scientific">Panagrolaimus davidi</name>
    <dbReference type="NCBI Taxonomy" id="227884"/>
    <lineage>
        <taxon>Eukaryota</taxon>
        <taxon>Metazoa</taxon>
        <taxon>Ecdysozoa</taxon>
        <taxon>Nematoda</taxon>
        <taxon>Chromadorea</taxon>
        <taxon>Rhabditida</taxon>
        <taxon>Tylenchina</taxon>
        <taxon>Panagrolaimomorpha</taxon>
        <taxon>Panagrolaimoidea</taxon>
        <taxon>Panagrolaimidae</taxon>
        <taxon>Panagrolaimus</taxon>
    </lineage>
</organism>
<evidence type="ECO:0000313" key="2">
    <source>
        <dbReference type="Proteomes" id="UP000887578"/>
    </source>
</evidence>
<dbReference type="Proteomes" id="UP000887578">
    <property type="component" value="Unplaced"/>
</dbReference>
<accession>A0A914QFX6</accession>
<evidence type="ECO:0000313" key="3">
    <source>
        <dbReference type="WBParaSite" id="PDA_v2.g26152.t1"/>
    </source>
</evidence>
<keyword evidence="2" id="KW-1185">Reference proteome</keyword>
<feature type="compositionally biased region" description="Basic residues" evidence="1">
    <location>
        <begin position="48"/>
        <end position="57"/>
    </location>
</feature>
<sequence>MGRISNRRKKIKDAHIKLQEAKQAAAQAAEPEDENLNTAESADAVIKTKSKPGRKKMQKEETNLVKTRQKASVLEAKEREKEELRNRTQNSREQIAQNRKNSKKRRREIIEKVNQNFKIRKLEEKTKELQEALAAKPSTTSFDPISIVTEEDEVLALKSQPTFDVHESTRIKNVLDLTQNKYDVFRKELAKKGVESIHHKRNKLDDLVPGEGPEIDQKRNNLFLKNRAIVLHYS</sequence>
<feature type="compositionally biased region" description="Basic and acidic residues" evidence="1">
    <location>
        <begin position="75"/>
        <end position="86"/>
    </location>
</feature>
<evidence type="ECO:0000256" key="1">
    <source>
        <dbReference type="SAM" id="MobiDB-lite"/>
    </source>
</evidence>
<proteinExistence type="predicted"/>
<reference evidence="3" key="1">
    <citation type="submission" date="2022-11" db="UniProtKB">
        <authorList>
            <consortium name="WormBaseParasite"/>
        </authorList>
    </citation>
    <scope>IDENTIFICATION</scope>
</reference>
<protein>
    <submittedName>
        <fullName evidence="3">Ribosome biogenesis protein NOP53</fullName>
    </submittedName>
</protein>
<feature type="region of interest" description="Disordered" evidence="1">
    <location>
        <begin position="22"/>
        <end position="107"/>
    </location>
</feature>